<dbReference type="GO" id="GO:0004784">
    <property type="term" value="F:superoxide dismutase activity"/>
    <property type="evidence" value="ECO:0007669"/>
    <property type="project" value="UniProtKB-EC"/>
</dbReference>
<evidence type="ECO:0000259" key="9">
    <source>
        <dbReference type="Pfam" id="PF02777"/>
    </source>
</evidence>
<dbReference type="SUPFAM" id="SSF54719">
    <property type="entry name" value="Fe,Mn superoxide dismutase (SOD), C-terminal domain"/>
    <property type="match status" value="1"/>
</dbReference>
<dbReference type="PATRIC" id="fig|697284.3.peg.3035"/>
<feature type="binding site" evidence="6">
    <location>
        <position position="182"/>
    </location>
    <ligand>
        <name>Mn(2+)</name>
        <dbReference type="ChEBI" id="CHEBI:29035"/>
    </ligand>
</feature>
<dbReference type="PIRSF" id="PIRSF000349">
    <property type="entry name" value="SODismutase"/>
    <property type="match status" value="1"/>
</dbReference>
<dbReference type="Proteomes" id="UP000029431">
    <property type="component" value="Chromosome"/>
</dbReference>
<keyword evidence="4 6" id="KW-0479">Metal-binding</keyword>
<dbReference type="InterPro" id="IPR001189">
    <property type="entry name" value="Mn/Fe_SOD"/>
</dbReference>
<sequence length="221" mass="25153">MIYNGHVNQIREKGDIAMGQFELPALPYGYDELEPYLDARTLEIHHGKHHAAYIQNLNKALQGHSQFRHASIEELVSNLEDLPEEIRTAVRNQGGGHYCHSLFWSTMSPVGGGKPSGDIGAAIQKQFSSFEQLKADLSAAAVSRFGSGWGWLVVNGDKLEVMSTANQDTPYMDKKTPILVVDVWEHAYYLQYQNKRPDFVSAWWNVVNWEEVNRRYNEAMR</sequence>
<feature type="binding site" evidence="6">
    <location>
        <position position="45"/>
    </location>
    <ligand>
        <name>Mn(2+)</name>
        <dbReference type="ChEBI" id="CHEBI:29035"/>
    </ligand>
</feature>
<dbReference type="PROSITE" id="PS00088">
    <property type="entry name" value="SOD_MN"/>
    <property type="match status" value="1"/>
</dbReference>
<dbReference type="KEGG" id="plv:ERIC2_c32010"/>
<evidence type="ECO:0000256" key="7">
    <source>
        <dbReference type="RuleBase" id="RU000414"/>
    </source>
</evidence>
<feature type="domain" description="Manganese/iron superoxide dismutase N-terminal" evidence="8">
    <location>
        <begin position="20"/>
        <end position="108"/>
    </location>
</feature>
<dbReference type="InterPro" id="IPR036324">
    <property type="entry name" value="Mn/Fe_SOD_N_sf"/>
</dbReference>
<gene>
    <name evidence="10" type="primary">sodA1</name>
    <name evidence="10" type="ORF">ERIC2_c32010</name>
</gene>
<evidence type="ECO:0000256" key="4">
    <source>
        <dbReference type="ARBA" id="ARBA00022723"/>
    </source>
</evidence>
<keyword evidence="11" id="KW-1185">Reference proteome</keyword>
<proteinExistence type="inferred from homology"/>
<evidence type="ECO:0000256" key="2">
    <source>
        <dbReference type="ARBA" id="ARBA00008714"/>
    </source>
</evidence>
<evidence type="ECO:0000256" key="5">
    <source>
        <dbReference type="ARBA" id="ARBA00023002"/>
    </source>
</evidence>
<dbReference type="Pfam" id="PF00081">
    <property type="entry name" value="Sod_Fe_N"/>
    <property type="match status" value="1"/>
</dbReference>
<dbReference type="AlphaFoldDB" id="V9W7E6"/>
<dbReference type="eggNOG" id="COG0605">
    <property type="taxonomic scope" value="Bacteria"/>
</dbReference>
<feature type="domain" description="Manganese/iron superoxide dismutase C-terminal" evidence="9">
    <location>
        <begin position="115"/>
        <end position="215"/>
    </location>
</feature>
<comment type="catalytic activity">
    <reaction evidence="7">
        <text>2 superoxide + 2 H(+) = H2O2 + O2</text>
        <dbReference type="Rhea" id="RHEA:20696"/>
        <dbReference type="ChEBI" id="CHEBI:15378"/>
        <dbReference type="ChEBI" id="CHEBI:15379"/>
        <dbReference type="ChEBI" id="CHEBI:16240"/>
        <dbReference type="ChEBI" id="CHEBI:18421"/>
        <dbReference type="EC" id="1.15.1.1"/>
    </reaction>
</comment>
<accession>V9W7E6</accession>
<evidence type="ECO:0000259" key="8">
    <source>
        <dbReference type="Pfam" id="PF00081"/>
    </source>
</evidence>
<dbReference type="GO" id="GO:0005737">
    <property type="term" value="C:cytoplasm"/>
    <property type="evidence" value="ECO:0007669"/>
    <property type="project" value="TreeGrafter"/>
</dbReference>
<dbReference type="FunFam" id="3.55.40.20:FF:000001">
    <property type="entry name" value="Superoxide dismutase"/>
    <property type="match status" value="1"/>
</dbReference>
<dbReference type="GO" id="GO:0046872">
    <property type="term" value="F:metal ion binding"/>
    <property type="evidence" value="ECO:0007669"/>
    <property type="project" value="UniProtKB-KW"/>
</dbReference>
<dbReference type="FunFam" id="1.10.287.990:FF:000001">
    <property type="entry name" value="Superoxide dismutase"/>
    <property type="match status" value="1"/>
</dbReference>
<feature type="binding site" evidence="6">
    <location>
        <position position="186"/>
    </location>
    <ligand>
        <name>Mn(2+)</name>
        <dbReference type="ChEBI" id="CHEBI:29035"/>
    </ligand>
</feature>
<evidence type="ECO:0000256" key="6">
    <source>
        <dbReference type="PIRSR" id="PIRSR000349-1"/>
    </source>
</evidence>
<name>V9W7E6_9BACL</name>
<feature type="binding site" evidence="6">
    <location>
        <position position="100"/>
    </location>
    <ligand>
        <name>Mn(2+)</name>
        <dbReference type="ChEBI" id="CHEBI:29035"/>
    </ligand>
</feature>
<dbReference type="EMBL" id="CP003355">
    <property type="protein sequence ID" value="AHD06951.1"/>
    <property type="molecule type" value="Genomic_DNA"/>
</dbReference>
<organism evidence="10 11">
    <name type="scientific">Paenibacillus larvae subsp. larvae DSM 25430</name>
    <dbReference type="NCBI Taxonomy" id="697284"/>
    <lineage>
        <taxon>Bacteria</taxon>
        <taxon>Bacillati</taxon>
        <taxon>Bacillota</taxon>
        <taxon>Bacilli</taxon>
        <taxon>Bacillales</taxon>
        <taxon>Paenibacillaceae</taxon>
        <taxon>Paenibacillus</taxon>
    </lineage>
</organism>
<dbReference type="Gene3D" id="3.55.40.20">
    <property type="entry name" value="Iron/manganese superoxide dismutase, C-terminal domain"/>
    <property type="match status" value="1"/>
</dbReference>
<protein>
    <recommendedName>
        <fullName evidence="3 7">Superoxide dismutase</fullName>
        <ecNumber evidence="3 7">1.15.1.1</ecNumber>
    </recommendedName>
</protein>
<dbReference type="Gene3D" id="1.10.287.990">
    <property type="entry name" value="Fe,Mn superoxide dismutase (SOD) domain"/>
    <property type="match status" value="1"/>
</dbReference>
<dbReference type="InterPro" id="IPR019833">
    <property type="entry name" value="Mn/Fe_SOD_BS"/>
</dbReference>
<comment type="similarity">
    <text evidence="2 7">Belongs to the iron/manganese superoxide dismutase family.</text>
</comment>
<dbReference type="PANTHER" id="PTHR43595">
    <property type="entry name" value="37S RIBOSOMAL PROTEIN S26, MITOCHONDRIAL"/>
    <property type="match status" value="1"/>
</dbReference>
<dbReference type="HOGENOM" id="CLU_031625_0_1_9"/>
<evidence type="ECO:0000256" key="1">
    <source>
        <dbReference type="ARBA" id="ARBA00001936"/>
    </source>
</evidence>
<dbReference type="EC" id="1.15.1.1" evidence="3 7"/>
<evidence type="ECO:0000313" key="10">
    <source>
        <dbReference type="EMBL" id="AHD06951.1"/>
    </source>
</evidence>
<dbReference type="Pfam" id="PF02777">
    <property type="entry name" value="Sod_Fe_C"/>
    <property type="match status" value="1"/>
</dbReference>
<dbReference type="InterPro" id="IPR036314">
    <property type="entry name" value="SOD_C_sf"/>
</dbReference>
<dbReference type="InterPro" id="IPR019832">
    <property type="entry name" value="Mn/Fe_SOD_C"/>
</dbReference>
<keyword evidence="5 7" id="KW-0560">Oxidoreductase</keyword>
<evidence type="ECO:0000313" key="11">
    <source>
        <dbReference type="Proteomes" id="UP000029431"/>
    </source>
</evidence>
<dbReference type="PANTHER" id="PTHR43595:SF2">
    <property type="entry name" value="SMALL RIBOSOMAL SUBUNIT PROTEIN MS42"/>
    <property type="match status" value="1"/>
</dbReference>
<comment type="cofactor">
    <cofactor evidence="1">
        <name>Mn(2+)</name>
        <dbReference type="ChEBI" id="CHEBI:29035"/>
    </cofactor>
</comment>
<comment type="function">
    <text evidence="7">Destroys radicals which are normally produced within the cells and which are toxic to biological systems.</text>
</comment>
<dbReference type="PRINTS" id="PR01703">
    <property type="entry name" value="MNSODISMTASE"/>
</dbReference>
<dbReference type="SUPFAM" id="SSF46609">
    <property type="entry name" value="Fe,Mn superoxide dismutase (SOD), N-terminal domain"/>
    <property type="match status" value="1"/>
</dbReference>
<dbReference type="InterPro" id="IPR019831">
    <property type="entry name" value="Mn/Fe_SOD_N"/>
</dbReference>
<evidence type="ECO:0000256" key="3">
    <source>
        <dbReference type="ARBA" id="ARBA00012682"/>
    </source>
</evidence>
<reference evidence="10 11" key="1">
    <citation type="journal article" date="2014" name="PLoS ONE">
        <title>How to Kill the Honey Bee Larva: Genomic Potential and Virulence Mechanisms of Paenibacillus larvae.</title>
        <authorList>
            <person name="Djukic M."/>
            <person name="Brzuszkiewicz E."/>
            <person name="Funfhaus A."/>
            <person name="Voss J."/>
            <person name="Gollnow K."/>
            <person name="Poppinga L."/>
            <person name="Liesegang H."/>
            <person name="Garcia-Gonzalez E."/>
            <person name="Genersch E."/>
            <person name="Daniel R."/>
        </authorList>
    </citation>
    <scope>NUCLEOTIDE SEQUENCE [LARGE SCALE GENOMIC DNA]</scope>
    <source>
        <strain evidence="10 11">DSM 25430</strain>
    </source>
</reference>